<accession>A0ABV2NI54</accession>
<dbReference type="InterPro" id="IPR051053">
    <property type="entry name" value="ECH/Chromodomain_protein"/>
</dbReference>
<proteinExistence type="predicted"/>
<dbReference type="EMBL" id="JBEPNW010000002">
    <property type="protein sequence ID" value="MET3866192.1"/>
    <property type="molecule type" value="Genomic_DNA"/>
</dbReference>
<evidence type="ECO:0000256" key="2">
    <source>
        <dbReference type="ARBA" id="ARBA00023140"/>
    </source>
</evidence>
<evidence type="ECO:0000256" key="3">
    <source>
        <dbReference type="ARBA" id="ARBA00023235"/>
    </source>
</evidence>
<protein>
    <submittedName>
        <fullName evidence="4">Enoyl-CoA hydratase/carnithine racemase</fullName>
    </submittedName>
</protein>
<dbReference type="CDD" id="cd06558">
    <property type="entry name" value="crotonase-like"/>
    <property type="match status" value="1"/>
</dbReference>
<dbReference type="InterPro" id="IPR001753">
    <property type="entry name" value="Enoyl-CoA_hydra/iso"/>
</dbReference>
<comment type="caution">
    <text evidence="4">The sequence shown here is derived from an EMBL/GenBank/DDBJ whole genome shotgun (WGS) entry which is preliminary data.</text>
</comment>
<sequence length="252" mass="25859">MTGTLRISDPAEGVRLLTIDRPTRRNALDRATYGVLREAILRAGDEGTVRAIVLTGAGGCFTAGNDLADFRETDETGQDSPGLALLKVLAACPKPLVAAVEGHAVGIGTTLLLHCDLAYAGEGARFRLPFVNLGLSPEGASSYLLPLVAGTKRAAELLMLGEVFGPGIAAEAGLVNAVVATGQALDTALARATALAALPPVSIAATKRALRAGHAEIVARTLASEAETFHALRRGPAAQAAFAAFFARNAGR</sequence>
<gene>
    <name evidence="4" type="ORF">ABIC20_003501</name>
</gene>
<dbReference type="Pfam" id="PF00378">
    <property type="entry name" value="ECH_1"/>
    <property type="match status" value="1"/>
</dbReference>
<reference evidence="4 5" key="1">
    <citation type="submission" date="2024-06" db="EMBL/GenBank/DDBJ databases">
        <title>Genomics of switchgrass bacterial isolates.</title>
        <authorList>
            <person name="Shade A."/>
        </authorList>
    </citation>
    <scope>NUCLEOTIDE SEQUENCE [LARGE SCALE GENOMIC DNA]</scope>
    <source>
        <strain evidence="4 5">PvP084</strain>
    </source>
</reference>
<dbReference type="Proteomes" id="UP001549119">
    <property type="component" value="Unassembled WGS sequence"/>
</dbReference>
<dbReference type="Gene3D" id="3.90.226.10">
    <property type="entry name" value="2-enoyl-CoA Hydratase, Chain A, domain 1"/>
    <property type="match status" value="1"/>
</dbReference>
<name>A0ABV2NI54_9HYPH</name>
<evidence type="ECO:0000313" key="4">
    <source>
        <dbReference type="EMBL" id="MET3866192.1"/>
    </source>
</evidence>
<evidence type="ECO:0000256" key="1">
    <source>
        <dbReference type="ARBA" id="ARBA00004275"/>
    </source>
</evidence>
<dbReference type="SUPFAM" id="SSF52096">
    <property type="entry name" value="ClpP/crotonase"/>
    <property type="match status" value="1"/>
</dbReference>
<comment type="subcellular location">
    <subcellularLocation>
        <location evidence="1">Peroxisome</location>
    </subcellularLocation>
</comment>
<dbReference type="RefSeq" id="WP_043074380.1">
    <property type="nucleotide sequence ID" value="NZ_JAZBNP010000001.1"/>
</dbReference>
<keyword evidence="5" id="KW-1185">Reference proteome</keyword>
<keyword evidence="3" id="KW-0413">Isomerase</keyword>
<dbReference type="InterPro" id="IPR029045">
    <property type="entry name" value="ClpP/crotonase-like_dom_sf"/>
</dbReference>
<keyword evidence="2" id="KW-0576">Peroxisome</keyword>
<dbReference type="PANTHER" id="PTHR43684">
    <property type="match status" value="1"/>
</dbReference>
<organism evidence="4 5">
    <name type="scientific">Methylobacterium radiotolerans</name>
    <dbReference type="NCBI Taxonomy" id="31998"/>
    <lineage>
        <taxon>Bacteria</taxon>
        <taxon>Pseudomonadati</taxon>
        <taxon>Pseudomonadota</taxon>
        <taxon>Alphaproteobacteria</taxon>
        <taxon>Hyphomicrobiales</taxon>
        <taxon>Methylobacteriaceae</taxon>
        <taxon>Methylobacterium</taxon>
    </lineage>
</organism>
<dbReference type="PANTHER" id="PTHR43684:SF1">
    <property type="entry name" value="ENOYL-COA DELTA ISOMERASE 2"/>
    <property type="match status" value="1"/>
</dbReference>
<evidence type="ECO:0000313" key="5">
    <source>
        <dbReference type="Proteomes" id="UP001549119"/>
    </source>
</evidence>